<sequence>MSVELREELNGRIIVLTLGGKLVKEDYAQFTPDLERAVKVHGKIRLLVELRGFHGWTLGAVWEDFKFDVHHYSHIERLALVGEKKWEAGMATFCKPFTTANVRYFEQSKSDEASLWIHEDFVPANQPACS</sequence>
<keyword evidence="2" id="KW-1185">Reference proteome</keyword>
<accession>A0A517MHS6</accession>
<gene>
    <name evidence="1" type="ORF">FF011L_32110</name>
</gene>
<dbReference type="Pfam" id="PF11964">
    <property type="entry name" value="SpoIIAA-like"/>
    <property type="match status" value="1"/>
</dbReference>
<organism evidence="1 2">
    <name type="scientific">Roseimaritima multifibrata</name>
    <dbReference type="NCBI Taxonomy" id="1930274"/>
    <lineage>
        <taxon>Bacteria</taxon>
        <taxon>Pseudomonadati</taxon>
        <taxon>Planctomycetota</taxon>
        <taxon>Planctomycetia</taxon>
        <taxon>Pirellulales</taxon>
        <taxon>Pirellulaceae</taxon>
        <taxon>Roseimaritima</taxon>
    </lineage>
</organism>
<evidence type="ECO:0008006" key="3">
    <source>
        <dbReference type="Google" id="ProtNLM"/>
    </source>
</evidence>
<dbReference type="InterPro" id="IPR036513">
    <property type="entry name" value="STAS_dom_sf"/>
</dbReference>
<name>A0A517MHS6_9BACT</name>
<dbReference type="InterPro" id="IPR038396">
    <property type="entry name" value="SpoIIAA-like_sf"/>
</dbReference>
<dbReference type="KEGG" id="rml:FF011L_32110"/>
<reference evidence="1 2" key="1">
    <citation type="submission" date="2019-02" db="EMBL/GenBank/DDBJ databases">
        <title>Deep-cultivation of Planctomycetes and their phenomic and genomic characterization uncovers novel biology.</title>
        <authorList>
            <person name="Wiegand S."/>
            <person name="Jogler M."/>
            <person name="Boedeker C."/>
            <person name="Pinto D."/>
            <person name="Vollmers J."/>
            <person name="Rivas-Marin E."/>
            <person name="Kohn T."/>
            <person name="Peeters S.H."/>
            <person name="Heuer A."/>
            <person name="Rast P."/>
            <person name="Oberbeckmann S."/>
            <person name="Bunk B."/>
            <person name="Jeske O."/>
            <person name="Meyerdierks A."/>
            <person name="Storesund J.E."/>
            <person name="Kallscheuer N."/>
            <person name="Luecker S."/>
            <person name="Lage O.M."/>
            <person name="Pohl T."/>
            <person name="Merkel B.J."/>
            <person name="Hornburger P."/>
            <person name="Mueller R.-W."/>
            <person name="Bruemmer F."/>
            <person name="Labrenz M."/>
            <person name="Spormann A.M."/>
            <person name="Op den Camp H."/>
            <person name="Overmann J."/>
            <person name="Amann R."/>
            <person name="Jetten M.S.M."/>
            <person name="Mascher T."/>
            <person name="Medema M.H."/>
            <person name="Devos D.P."/>
            <person name="Kaster A.-K."/>
            <person name="Ovreas L."/>
            <person name="Rohde M."/>
            <person name="Galperin M.Y."/>
            <person name="Jogler C."/>
        </authorList>
    </citation>
    <scope>NUCLEOTIDE SEQUENCE [LARGE SCALE GENOMIC DNA]</scope>
    <source>
        <strain evidence="1 2">FF011L</strain>
    </source>
</reference>
<evidence type="ECO:0000313" key="2">
    <source>
        <dbReference type="Proteomes" id="UP000320672"/>
    </source>
</evidence>
<dbReference type="Proteomes" id="UP000320672">
    <property type="component" value="Chromosome"/>
</dbReference>
<protein>
    <recommendedName>
        <fullName evidence="3">STAS/SEC14 domain-containing protein</fullName>
    </recommendedName>
</protein>
<dbReference type="AlphaFoldDB" id="A0A517MHS6"/>
<dbReference type="SUPFAM" id="SSF52091">
    <property type="entry name" value="SpoIIaa-like"/>
    <property type="match status" value="1"/>
</dbReference>
<dbReference type="OrthoDB" id="9811577at2"/>
<dbReference type="Gene3D" id="3.40.50.10600">
    <property type="entry name" value="SpoIIaa-like domains"/>
    <property type="match status" value="1"/>
</dbReference>
<dbReference type="RefSeq" id="WP_145352465.1">
    <property type="nucleotide sequence ID" value="NZ_CP036262.1"/>
</dbReference>
<proteinExistence type="predicted"/>
<dbReference type="EMBL" id="CP036262">
    <property type="protein sequence ID" value="QDS94432.1"/>
    <property type="molecule type" value="Genomic_DNA"/>
</dbReference>
<dbReference type="InterPro" id="IPR021866">
    <property type="entry name" value="SpoIIAA-like"/>
</dbReference>
<evidence type="ECO:0000313" key="1">
    <source>
        <dbReference type="EMBL" id="QDS94432.1"/>
    </source>
</evidence>